<gene>
    <name evidence="7" type="primary">asnS</name>
    <name evidence="10" type="ORF">SAMN04488508_103336</name>
</gene>
<dbReference type="InterPro" id="IPR002312">
    <property type="entry name" value="Asp/Asn-tRNA-synth_IIb"/>
</dbReference>
<dbReference type="AlphaFoldDB" id="A0A1M6EC43"/>
<accession>A0A1M6EC43</accession>
<dbReference type="PANTHER" id="PTHR22594:SF34">
    <property type="entry name" value="ASPARAGINE--TRNA LIGASE, MITOCHONDRIAL-RELATED"/>
    <property type="match status" value="1"/>
</dbReference>
<dbReference type="Gene3D" id="3.30.930.10">
    <property type="entry name" value="Bira Bifunctional Protein, Domain 2"/>
    <property type="match status" value="1"/>
</dbReference>
<keyword evidence="4 7" id="KW-0067">ATP-binding</keyword>
<dbReference type="InterPro" id="IPR012340">
    <property type="entry name" value="NA-bd_OB-fold"/>
</dbReference>
<feature type="domain" description="Aminoacyl-transfer RNA synthetases class-II family profile" evidence="9">
    <location>
        <begin position="134"/>
        <end position="470"/>
    </location>
</feature>
<comment type="subcellular location">
    <subcellularLocation>
        <location evidence="7">Cytoplasm</location>
    </subcellularLocation>
</comment>
<keyword evidence="11" id="KW-1185">Reference proteome</keyword>
<dbReference type="SUPFAM" id="SSF50249">
    <property type="entry name" value="Nucleic acid-binding proteins"/>
    <property type="match status" value="1"/>
</dbReference>
<comment type="catalytic activity">
    <reaction evidence="7">
        <text>tRNA(Asn) + L-asparagine + ATP = L-asparaginyl-tRNA(Asn) + AMP + diphosphate + H(+)</text>
        <dbReference type="Rhea" id="RHEA:11180"/>
        <dbReference type="Rhea" id="RHEA-COMP:9659"/>
        <dbReference type="Rhea" id="RHEA-COMP:9674"/>
        <dbReference type="ChEBI" id="CHEBI:15378"/>
        <dbReference type="ChEBI" id="CHEBI:30616"/>
        <dbReference type="ChEBI" id="CHEBI:33019"/>
        <dbReference type="ChEBI" id="CHEBI:58048"/>
        <dbReference type="ChEBI" id="CHEBI:78442"/>
        <dbReference type="ChEBI" id="CHEBI:78515"/>
        <dbReference type="ChEBI" id="CHEBI:456215"/>
        <dbReference type="EC" id="6.1.1.22"/>
    </reaction>
</comment>
<protein>
    <recommendedName>
        <fullName evidence="7">Asparagine--tRNA ligase</fullName>
        <ecNumber evidence="7">6.1.1.22</ecNumber>
    </recommendedName>
    <alternativeName>
        <fullName evidence="7">Asparaginyl-tRNA synthetase</fullName>
        <shortName evidence="7">AsnRS</shortName>
    </alternativeName>
</protein>
<dbReference type="PANTHER" id="PTHR22594">
    <property type="entry name" value="ASPARTYL/LYSYL-TRNA SYNTHETASE"/>
    <property type="match status" value="1"/>
</dbReference>
<evidence type="ECO:0000256" key="3">
    <source>
        <dbReference type="ARBA" id="ARBA00022741"/>
    </source>
</evidence>
<dbReference type="RefSeq" id="WP_073315674.1">
    <property type="nucleotide sequence ID" value="NZ_FQYP01000003.1"/>
</dbReference>
<dbReference type="Pfam" id="PF01336">
    <property type="entry name" value="tRNA_anti-codon"/>
    <property type="match status" value="1"/>
</dbReference>
<evidence type="ECO:0000256" key="6">
    <source>
        <dbReference type="ARBA" id="ARBA00023146"/>
    </source>
</evidence>
<evidence type="ECO:0000256" key="4">
    <source>
        <dbReference type="ARBA" id="ARBA00022840"/>
    </source>
</evidence>
<evidence type="ECO:0000256" key="7">
    <source>
        <dbReference type="HAMAP-Rule" id="MF_00534"/>
    </source>
</evidence>
<keyword evidence="6 7" id="KW-0030">Aminoacyl-tRNA synthetase</keyword>
<dbReference type="Gene3D" id="2.40.50.140">
    <property type="entry name" value="Nucleic acid-binding proteins"/>
    <property type="match status" value="1"/>
</dbReference>
<dbReference type="PRINTS" id="PR01042">
    <property type="entry name" value="TRNASYNTHASP"/>
</dbReference>
<dbReference type="InterPro" id="IPR004522">
    <property type="entry name" value="Asn-tRNA-ligase"/>
</dbReference>
<proteinExistence type="inferred from homology"/>
<dbReference type="GO" id="GO:0006421">
    <property type="term" value="P:asparaginyl-tRNA aminoacylation"/>
    <property type="evidence" value="ECO:0007669"/>
    <property type="project" value="UniProtKB-UniRule"/>
</dbReference>
<dbReference type="OrthoDB" id="9762036at2"/>
<dbReference type="EMBL" id="FQYP01000003">
    <property type="protein sequence ID" value="SHI83045.1"/>
    <property type="molecule type" value="Genomic_DNA"/>
</dbReference>
<keyword evidence="5 7" id="KW-0648">Protein biosynthesis</keyword>
<organism evidence="10 11">
    <name type="scientific">Aquimarina spongiae</name>
    <dbReference type="NCBI Taxonomy" id="570521"/>
    <lineage>
        <taxon>Bacteria</taxon>
        <taxon>Pseudomonadati</taxon>
        <taxon>Bacteroidota</taxon>
        <taxon>Flavobacteriia</taxon>
        <taxon>Flavobacteriales</taxon>
        <taxon>Flavobacteriaceae</taxon>
        <taxon>Aquimarina</taxon>
    </lineage>
</organism>
<dbReference type="Pfam" id="PF00152">
    <property type="entry name" value="tRNA-synt_2"/>
    <property type="match status" value="1"/>
</dbReference>
<name>A0A1M6EC43_9FLAO</name>
<comment type="subunit">
    <text evidence="7">Homodimer.</text>
</comment>
<comment type="similarity">
    <text evidence="1 7">Belongs to the class-II aminoacyl-tRNA synthetase family.</text>
</comment>
<dbReference type="CDD" id="cd04318">
    <property type="entry name" value="EcAsnRS_like_N"/>
    <property type="match status" value="1"/>
</dbReference>
<keyword evidence="2 7" id="KW-0436">Ligase</keyword>
<dbReference type="NCBIfam" id="TIGR00457">
    <property type="entry name" value="asnS"/>
    <property type="match status" value="1"/>
</dbReference>
<evidence type="ECO:0000256" key="2">
    <source>
        <dbReference type="ARBA" id="ARBA00022598"/>
    </source>
</evidence>
<keyword evidence="3 7" id="KW-0547">Nucleotide-binding</keyword>
<evidence type="ECO:0000313" key="10">
    <source>
        <dbReference type="EMBL" id="SHI83045.1"/>
    </source>
</evidence>
<evidence type="ECO:0000256" key="1">
    <source>
        <dbReference type="ARBA" id="ARBA00008226"/>
    </source>
</evidence>
<dbReference type="SUPFAM" id="SSF55681">
    <property type="entry name" value="Class II aaRS and biotin synthetases"/>
    <property type="match status" value="1"/>
</dbReference>
<evidence type="ECO:0000259" key="9">
    <source>
        <dbReference type="PROSITE" id="PS50862"/>
    </source>
</evidence>
<keyword evidence="8" id="KW-0175">Coiled coil</keyword>
<dbReference type="FunFam" id="3.30.930.10:FF:000016">
    <property type="entry name" value="Asparagine--tRNA ligase"/>
    <property type="match status" value="1"/>
</dbReference>
<dbReference type="GO" id="GO:0005524">
    <property type="term" value="F:ATP binding"/>
    <property type="evidence" value="ECO:0007669"/>
    <property type="project" value="UniProtKB-UniRule"/>
</dbReference>
<keyword evidence="7" id="KW-0963">Cytoplasm</keyword>
<dbReference type="HAMAP" id="MF_00534">
    <property type="entry name" value="Asn_tRNA_synth"/>
    <property type="match status" value="1"/>
</dbReference>
<dbReference type="NCBIfam" id="NF003037">
    <property type="entry name" value="PRK03932.1"/>
    <property type="match status" value="1"/>
</dbReference>
<dbReference type="InterPro" id="IPR004364">
    <property type="entry name" value="Aa-tRNA-synt_II"/>
</dbReference>
<dbReference type="PROSITE" id="PS50862">
    <property type="entry name" value="AA_TRNA_LIGASE_II"/>
    <property type="match status" value="1"/>
</dbReference>
<evidence type="ECO:0000256" key="8">
    <source>
        <dbReference type="SAM" id="Coils"/>
    </source>
</evidence>
<dbReference type="EC" id="6.1.1.22" evidence="7"/>
<dbReference type="STRING" id="570521.SAMN04488508_103336"/>
<dbReference type="GO" id="GO:0004816">
    <property type="term" value="F:asparagine-tRNA ligase activity"/>
    <property type="evidence" value="ECO:0007669"/>
    <property type="project" value="UniProtKB-UniRule"/>
</dbReference>
<dbReference type="CDD" id="cd00776">
    <property type="entry name" value="AsxRS_core"/>
    <property type="match status" value="1"/>
</dbReference>
<evidence type="ECO:0000313" key="11">
    <source>
        <dbReference type="Proteomes" id="UP000184432"/>
    </source>
</evidence>
<dbReference type="InterPro" id="IPR045864">
    <property type="entry name" value="aa-tRNA-synth_II/BPL/LPL"/>
</dbReference>
<feature type="coiled-coil region" evidence="8">
    <location>
        <begin position="274"/>
        <end position="301"/>
    </location>
</feature>
<sequence length="480" mass="55112">MKHTKVIEVLQSDKLLQPVMVKGWVRSFRNDRFIAINDGSTINNIQCVLEDNTVEAAIQNRITIGAAVSITGTLVESQGKGQRVEIQVSELEIEGDADPEELKLTILSPKRHSLEKLREQAHLRVRTNTFGAIMRMRSKLSFAVHEYFQKNDFYYVHTPVITGSDAEGAGEAFKVTNFDLKNVPQTEDGEIDYKQDFFGRETNLTVSGQLEAETYAMGLGQVYTFGPTFRAENSNTSRHLAEFWMIEPEVAFCDLDGNMDLAEDFIKYIIQYVLDNCQDDLAFLENRLVQEDKQKPQAERAEMLLRDKLKFVLENNFKRVSYTEAIEILQNSKPNKKKKFKFPIDGWGADLQSEHERYLVEKHFKCPVILFDYPADIKAFYMRLNEDGKTVRAMDILFPGIGEMVGGSQREERLDVLKEKMAALDIPEEELWWYLDTRRFGTCVHSGFGLGFERMVQFVTGMGNIRDVIPYPRTPLNAEF</sequence>
<dbReference type="InterPro" id="IPR006195">
    <property type="entry name" value="aa-tRNA-synth_II"/>
</dbReference>
<dbReference type="Proteomes" id="UP000184432">
    <property type="component" value="Unassembled WGS sequence"/>
</dbReference>
<dbReference type="InterPro" id="IPR004365">
    <property type="entry name" value="NA-bd_OB_tRNA"/>
</dbReference>
<dbReference type="GO" id="GO:0005737">
    <property type="term" value="C:cytoplasm"/>
    <property type="evidence" value="ECO:0007669"/>
    <property type="project" value="UniProtKB-SubCell"/>
</dbReference>
<reference evidence="11" key="1">
    <citation type="submission" date="2016-11" db="EMBL/GenBank/DDBJ databases">
        <authorList>
            <person name="Varghese N."/>
            <person name="Submissions S."/>
        </authorList>
    </citation>
    <scope>NUCLEOTIDE SEQUENCE [LARGE SCALE GENOMIC DNA]</scope>
    <source>
        <strain evidence="11">DSM 22623</strain>
    </source>
</reference>
<dbReference type="GO" id="GO:0003676">
    <property type="term" value="F:nucleic acid binding"/>
    <property type="evidence" value="ECO:0007669"/>
    <property type="project" value="InterPro"/>
</dbReference>
<evidence type="ECO:0000256" key="5">
    <source>
        <dbReference type="ARBA" id="ARBA00022917"/>
    </source>
</evidence>